<feature type="compositionally biased region" description="Low complexity" evidence="1">
    <location>
        <begin position="1"/>
        <end position="16"/>
    </location>
</feature>
<sequence>MMKVTTTTTITVTVIRTPRKKKKKKKNDSKDRGTAAVTKWIPPTKPTKREEKNPTESGNKDNPHAKTVHFKQPDASPHPRAERSEPQRERASHYRHTTERITIKSSRAHWR</sequence>
<gene>
    <name evidence="2" type="ORF">GTA08_BOTSDO03413</name>
</gene>
<reference evidence="2" key="1">
    <citation type="submission" date="2020-04" db="EMBL/GenBank/DDBJ databases">
        <title>Genome Assembly and Annotation of Botryosphaeria dothidea sdau 11-99, a Latent Pathogen of Apple Fruit Ring Rot in China.</title>
        <authorList>
            <person name="Yu C."/>
            <person name="Diao Y."/>
            <person name="Lu Q."/>
            <person name="Zhao J."/>
            <person name="Cui S."/>
            <person name="Peng C."/>
            <person name="He B."/>
            <person name="Liu H."/>
        </authorList>
    </citation>
    <scope>NUCLEOTIDE SEQUENCE [LARGE SCALE GENOMIC DNA]</scope>
    <source>
        <strain evidence="2">Sdau11-99</strain>
    </source>
</reference>
<feature type="compositionally biased region" description="Basic and acidic residues" evidence="1">
    <location>
        <begin position="47"/>
        <end position="64"/>
    </location>
</feature>
<dbReference type="EMBL" id="WWBZ02000022">
    <property type="protein sequence ID" value="KAF4308540.1"/>
    <property type="molecule type" value="Genomic_DNA"/>
</dbReference>
<keyword evidence="3" id="KW-1185">Reference proteome</keyword>
<comment type="caution">
    <text evidence="2">The sequence shown here is derived from an EMBL/GenBank/DDBJ whole genome shotgun (WGS) entry which is preliminary data.</text>
</comment>
<feature type="compositionally biased region" description="Basic residues" evidence="1">
    <location>
        <begin position="17"/>
        <end position="27"/>
    </location>
</feature>
<name>A0A8H4IVT4_9PEZI</name>
<protein>
    <submittedName>
        <fullName evidence="2">Uncharacterized protein</fullName>
    </submittedName>
</protein>
<dbReference type="AlphaFoldDB" id="A0A8H4IVT4"/>
<feature type="compositionally biased region" description="Basic and acidic residues" evidence="1">
    <location>
        <begin position="77"/>
        <end position="102"/>
    </location>
</feature>
<organism evidence="2 3">
    <name type="scientific">Botryosphaeria dothidea</name>
    <dbReference type="NCBI Taxonomy" id="55169"/>
    <lineage>
        <taxon>Eukaryota</taxon>
        <taxon>Fungi</taxon>
        <taxon>Dikarya</taxon>
        <taxon>Ascomycota</taxon>
        <taxon>Pezizomycotina</taxon>
        <taxon>Dothideomycetes</taxon>
        <taxon>Dothideomycetes incertae sedis</taxon>
        <taxon>Botryosphaeriales</taxon>
        <taxon>Botryosphaeriaceae</taxon>
        <taxon>Botryosphaeria</taxon>
    </lineage>
</organism>
<accession>A0A8H4IVT4</accession>
<evidence type="ECO:0000256" key="1">
    <source>
        <dbReference type="SAM" id="MobiDB-lite"/>
    </source>
</evidence>
<evidence type="ECO:0000313" key="2">
    <source>
        <dbReference type="EMBL" id="KAF4308540.1"/>
    </source>
</evidence>
<evidence type="ECO:0000313" key="3">
    <source>
        <dbReference type="Proteomes" id="UP000572817"/>
    </source>
</evidence>
<dbReference type="Proteomes" id="UP000572817">
    <property type="component" value="Unassembled WGS sequence"/>
</dbReference>
<feature type="region of interest" description="Disordered" evidence="1">
    <location>
        <begin position="1"/>
        <end position="111"/>
    </location>
</feature>
<proteinExistence type="predicted"/>